<keyword evidence="3" id="KW-1185">Reference proteome</keyword>
<evidence type="ECO:0000256" key="1">
    <source>
        <dbReference type="SAM" id="MobiDB-lite"/>
    </source>
</evidence>
<dbReference type="Gene3D" id="2.180.10.10">
    <property type="entry name" value="RHS repeat-associated core"/>
    <property type="match status" value="2"/>
</dbReference>
<name>A0ABS4AFL8_9PROT</name>
<reference evidence="2 3" key="1">
    <citation type="submission" date="2021-03" db="EMBL/GenBank/DDBJ databases">
        <authorList>
            <person name="So Y."/>
        </authorList>
    </citation>
    <scope>NUCLEOTIDE SEQUENCE [LARGE SCALE GENOMIC DNA]</scope>
    <source>
        <strain evidence="2 3">SSH11</strain>
    </source>
</reference>
<organism evidence="2 3">
    <name type="scientific">Pararoseomonas baculiformis</name>
    <dbReference type="NCBI Taxonomy" id="2820812"/>
    <lineage>
        <taxon>Bacteria</taxon>
        <taxon>Pseudomonadati</taxon>
        <taxon>Pseudomonadota</taxon>
        <taxon>Alphaproteobacteria</taxon>
        <taxon>Acetobacterales</taxon>
        <taxon>Acetobacteraceae</taxon>
        <taxon>Pararoseomonas</taxon>
    </lineage>
</organism>
<dbReference type="RefSeq" id="WP_209380097.1">
    <property type="nucleotide sequence ID" value="NZ_JAGIZB010000012.1"/>
</dbReference>
<feature type="region of interest" description="Disordered" evidence="1">
    <location>
        <begin position="262"/>
        <end position="287"/>
    </location>
</feature>
<evidence type="ECO:0000313" key="3">
    <source>
        <dbReference type="Proteomes" id="UP000681594"/>
    </source>
</evidence>
<dbReference type="EMBL" id="JAGIZB010000012">
    <property type="protein sequence ID" value="MBP0445832.1"/>
    <property type="molecule type" value="Genomic_DNA"/>
</dbReference>
<comment type="caution">
    <text evidence="2">The sequence shown here is derived from an EMBL/GenBank/DDBJ whole genome shotgun (WGS) entry which is preliminary data.</text>
</comment>
<proteinExistence type="predicted"/>
<protein>
    <submittedName>
        <fullName evidence="2">Uncharacterized protein</fullName>
    </submittedName>
</protein>
<accession>A0ABS4AFL8</accession>
<evidence type="ECO:0000313" key="2">
    <source>
        <dbReference type="EMBL" id="MBP0445832.1"/>
    </source>
</evidence>
<dbReference type="Proteomes" id="UP000681594">
    <property type="component" value="Unassembled WGS sequence"/>
</dbReference>
<gene>
    <name evidence="2" type="ORF">J8J14_13715</name>
</gene>
<sequence length="2095" mass="220723">MDDAPRETCIPVPGWDGPGLRIARDMAGRLLRISAGNRLHAERRDGELMLGEGLVSLRELAAPGRLIRAVHSQGRSWQESYHWNKAGQPILVDGVSVARDGQGRVVACDGPGGCWRYGYDTAGHLAVIDPPDSGRREIGQDEGGPACTPLLDPFRYGRDALGRLWTLRDGDGRILQTYLWDGLACLGRIDGPPDAPAAEIFSLDLTLTPVRATGWDRSRIIPRDAFGEALLDCPGVPGLFGGVVAEGLVHLRARSLDPRRGRFTAPDPFDGSERDPRRAGGWRGTLPTERDGAGHPFAVCRNDPIGRADPTGEMSAGVASGLLLLSSLTWSSGNMLASFFLLEPLNFLLGLFSKEFWTEGRWFSKSAIRSRYHGGWGFRFDPVGFERVGINKGRAWTFQHAVWAQRAEFTKLAAARAFIPSAAFRPALYGSLLRIEAPADGGQPARVLLLHGPQRPGGALLHPGGATTAGSRPEIAPLLAARGWTRRGGPAEPVIPGARVPVFPSGGLHFEPQPSILAPRSRASITEIEPGGEVATGLVGQRHRLAVKGRGLGLPAGQEIMLTGPGGQRALLAIDAVQETGGETRLVLKTDPSFAPGTTGLRLRGVTAPTPPRAAVALPPGSALGRLDARTTSASPFTAGTPLRLSQAGAVVSGAVVDRLEAAIELDLAPDPPKGDAPRRIWLAAPATAGGDRAVTAETPRRLAFPPGTAPTKGTAIQVFIPGADAAARLVTDLPDATHGTLDRDLPPPLATAAAGALRWRPLERLRVLGPWNGATSAAEFVYRPETSGIAVAAGPVLVVDGDDTIRQVRDGKGLRRDELVLGTAPLPGNPASPYDVEPLAFSGPERGDVRLEEVRAFTFSAPPGAGFTSTPRPALSLQRLSGPGGAAPSLAAASATPLLQALPALSGPVITLTLPADLARLTTGSLEATRAPGPGQAVRLTAGAAVAPALVKSVRIEVETDRDPGLGAAALSLVPLMPAGFLYAAELLAPDRARLRPEAHRLAALEPLTLAPAPPPTVPVQMPQFAAGEMVRAVWNGVAATALLRVEAAEGTTLRLAGPGLPALVAAAPADLKVMRMAPVNPFTGATSSGIRGTVVATTPAPRLRFDAWSPDAIAARPEWYDDLGDTTAAGALRTTPAMHHWWAVTDGNTAIPVQITRAAALTIELHALPPTIAGTAGAALHALHIDGMNLLDEYGLDGSQITAEELNLPPGPGLVLALPYKPAAGGARSDGRLSSGTVMIPDDATESWYLDRPTSLETHELRHTLQSAMLGPLLFGMLPVALIEDILKSLTGLGDPEWSAYAAGRIATQGGLRRLEIPNPGEVEFAAGRKVELSTGGQVIIVTLGEAGEGGFLLTDSAVAQLPDGIVQVRQGAEELNTAEDVAGFVLDFASFFTLGNLASTLGAVVFKLVPDLIRGIVHALQGKPFFDPARLDFVPATVPDPARPAAVQPGGAITLHPTDRVRVQAGERSLDTVVTRVDPAGIVELATAPPTDPPDRALAIALIARDDPLAGLSTGVADYLHVRLLHWIYDPWAELHFATKPDPGSYRDELLALSRWAFSSSAWSMLLPGVFIWDNLFRQVKEKGHLSSMEQGASAHSGDLYSSLARLGGSPEWVGDIARYRFWTIFREGTLVPLRLGDAPGAGADPKGFEPWIFPRRQGGAPIAAPNRDQQAAPDAASDVPDILVQRNLMEPALLTVPVPNRVLPAPIATLPCEAGLQRTAGIQIAFTRPGDHRITTGSFFDASDAQEAQDEGSQTIFFDRTVKDVSVRAAGHDIPEGGTIKAVPCQRVTVSVAPAGDRRHALMLQRPVDGAVARLAAELVLQVQTATGQEVLEVQRVHVVHPFGIQEDRNTRWPQFHLLPELRIPVRRVILEVVDRIPVHASLLPASPDPLPPPKPFVLPGEEGYLIIPARLHITRPALAVTYPSPRPANGTDPDPALQPVTPVPSALAQVVGEGAILRIPFDPTDPPEETCLLEWTLALRATQPKQGGGTENISANIRASIEYRPHFRLELPAAGDSAAAGGSLVLHISAAVKAGAVTVTPSDGIAVTVSADGRDITLAIAAGAAKGPRKVLVEDAAVPAHQARRTILVT</sequence>